<evidence type="ECO:0000313" key="2">
    <source>
        <dbReference type="Proteomes" id="UP000546213"/>
    </source>
</evidence>
<evidence type="ECO:0000313" key="1">
    <source>
        <dbReference type="EMBL" id="KAF5576563.1"/>
    </source>
</evidence>
<dbReference type="EMBL" id="JAAOAS010000424">
    <property type="protein sequence ID" value="KAF5576563.1"/>
    <property type="molecule type" value="Genomic_DNA"/>
</dbReference>
<dbReference type="Gene3D" id="3.90.1150.10">
    <property type="entry name" value="Aspartate Aminotransferase, domain 1"/>
    <property type="match status" value="1"/>
</dbReference>
<comment type="caution">
    <text evidence="1">The sequence shown here is derived from an EMBL/GenBank/DDBJ whole genome shotgun (WGS) entry which is preliminary data.</text>
</comment>
<organism evidence="1 2">
    <name type="scientific">Fusarium pseudocircinatum</name>
    <dbReference type="NCBI Taxonomy" id="56676"/>
    <lineage>
        <taxon>Eukaryota</taxon>
        <taxon>Fungi</taxon>
        <taxon>Dikarya</taxon>
        <taxon>Ascomycota</taxon>
        <taxon>Pezizomycotina</taxon>
        <taxon>Sordariomycetes</taxon>
        <taxon>Hypocreomycetidae</taxon>
        <taxon>Hypocreales</taxon>
        <taxon>Nectriaceae</taxon>
        <taxon>Fusarium</taxon>
        <taxon>Fusarium fujikuroi species complex</taxon>
    </lineage>
</organism>
<dbReference type="AlphaFoldDB" id="A0A8H5NTN2"/>
<reference evidence="1 2" key="1">
    <citation type="submission" date="2020-05" db="EMBL/GenBank/DDBJ databases">
        <title>Identification and distribution of gene clusters putatively required for synthesis of sphingolipid metabolism inhibitors in phylogenetically diverse species of the filamentous fungus Fusarium.</title>
        <authorList>
            <person name="Kim H.-S."/>
            <person name="Busman M."/>
            <person name="Brown D.W."/>
            <person name="Divon H."/>
            <person name="Uhlig S."/>
            <person name="Proctor R.H."/>
        </authorList>
    </citation>
    <scope>NUCLEOTIDE SEQUENCE [LARGE SCALE GENOMIC DNA]</scope>
    <source>
        <strain evidence="1 2">NRRL 36939</strain>
    </source>
</reference>
<dbReference type="OrthoDB" id="5282017at2759"/>
<dbReference type="SUPFAM" id="SSF53383">
    <property type="entry name" value="PLP-dependent transferases"/>
    <property type="match status" value="1"/>
</dbReference>
<dbReference type="Proteomes" id="UP000546213">
    <property type="component" value="Unassembled WGS sequence"/>
</dbReference>
<sequence>MSQYAATARALSRAPLAGKAFSPALPTLGRAAPPYQSKWKRTTPVPFSGENFLDVLFNRTPVIKQPGFLGREECFAHEKALSHRIAPYRYYTGPLLQRVGCAQFEYQAQAAADFENRKNEKEEYFKVAQSLSGLHQEVADQTGVNAWEKVIGTLRALLPEYEIVRASEGPGKTYFSGNFRALNDSTCLHCDWTPYDAATEDWIINQVTHQAVFNLYMAPVKGGRTWVHDVEWSEECLNFRDPDTYGYRDEIIHGRQNVVVKPEVEKVEPEPCPELGLPYRPRLCLSSFIGLLPEHKTGGLSLSQRDGSACYEELGVPNSLRALPLHEAHIYPPGTPHAVSSSQGRGYGNVFSVVFRHMGSAEHFYDNLERLEKYDLPKHIIRISVGLEHPREICAKMKEALEEVEKFEVGPGSEFVDDMDD</sequence>
<dbReference type="InterPro" id="IPR015422">
    <property type="entry name" value="PyrdxlP-dep_Trfase_small"/>
</dbReference>
<protein>
    <submittedName>
        <fullName evidence="1">Uncharacterized protein</fullName>
    </submittedName>
</protein>
<gene>
    <name evidence="1" type="ORF">FPCIR_12557</name>
</gene>
<dbReference type="InterPro" id="IPR015424">
    <property type="entry name" value="PyrdxlP-dep_Trfase"/>
</dbReference>
<name>A0A8H5NTN2_9HYPO</name>
<keyword evidence="2" id="KW-1185">Reference proteome</keyword>
<proteinExistence type="predicted"/>
<accession>A0A8H5NTN2</accession>